<dbReference type="RefSeq" id="WP_060622742.1">
    <property type="nucleotide sequence ID" value="NZ_LCZJ02000018.1"/>
</dbReference>
<accession>A0A0W1B124</accession>
<evidence type="ECO:0000313" key="2">
    <source>
        <dbReference type="Proteomes" id="UP000054709"/>
    </source>
</evidence>
<dbReference type="OrthoDB" id="2652483at2"/>
<reference evidence="1 2" key="1">
    <citation type="journal article" date="2015" name="Int. Biodeterior. Biodegradation">
        <title>Physiological and genetic screening methods for the isolation of methyl tert-butyl ether-degrading bacteria for bioremediation purposes.</title>
        <authorList>
            <person name="Guisado I.M."/>
            <person name="Purswani J."/>
            <person name="Gonzalez Lopez J."/>
            <person name="Pozo C."/>
        </authorList>
    </citation>
    <scope>NUCLEOTIDE SEQUENCE [LARGE SCALE GENOMIC DNA]</scope>
    <source>
        <strain evidence="1 2">SH7</strain>
    </source>
</reference>
<evidence type="ECO:0000313" key="1">
    <source>
        <dbReference type="EMBL" id="KTD87211.1"/>
    </source>
</evidence>
<gene>
    <name evidence="1" type="ORF">UQ64_10265</name>
</gene>
<name>A0A0W1B124_9BACL</name>
<comment type="caution">
    <text evidence="1">The sequence shown here is derived from an EMBL/GenBank/DDBJ whole genome shotgun (WGS) entry which is preliminary data.</text>
</comment>
<proteinExistence type="predicted"/>
<sequence length="180" mass="20336">MKLRLVPVLITSLLSATLLFGGFFLYHQFALQEPLQKIVSGFEGVNDSHISINRDEVTLKLDLQPGTNLRDLVTYVSKEGKSVIDGRKLKLDVEQNSSELLDDYWDKAMFSVAEAMESRKYTIIPTELDRLKVQNPEYKDVIASTEIDDNNVYVSLSNGKESKFIILPRKPATLGVWNNA</sequence>
<dbReference type="EMBL" id="LCZJ02000018">
    <property type="protein sequence ID" value="KTD87211.1"/>
    <property type="molecule type" value="Genomic_DNA"/>
</dbReference>
<keyword evidence="2" id="KW-1185">Reference proteome</keyword>
<dbReference type="AlphaFoldDB" id="A0A0W1B124"/>
<dbReference type="Proteomes" id="UP000054709">
    <property type="component" value="Unassembled WGS sequence"/>
</dbReference>
<protein>
    <submittedName>
        <fullName evidence="1">Uncharacterized protein</fullName>
    </submittedName>
</protein>
<organism evidence="1 2">
    <name type="scientific">Paenibacillus etheri</name>
    <dbReference type="NCBI Taxonomy" id="1306852"/>
    <lineage>
        <taxon>Bacteria</taxon>
        <taxon>Bacillati</taxon>
        <taxon>Bacillota</taxon>
        <taxon>Bacilli</taxon>
        <taxon>Bacillales</taxon>
        <taxon>Paenibacillaceae</taxon>
        <taxon>Paenibacillus</taxon>
    </lineage>
</organism>